<dbReference type="InterPro" id="IPR027304">
    <property type="entry name" value="Trigger_fact/SurA_dom_sf"/>
</dbReference>
<dbReference type="AlphaFoldDB" id="A0A2N2F430"/>
<proteinExistence type="predicted"/>
<dbReference type="Proteomes" id="UP000233417">
    <property type="component" value="Unassembled WGS sequence"/>
</dbReference>
<sequence>MNDFYTRKDVNDHTVDITITIPKDNFKHSYDLLVKDYAKDTDIKGFRKGKVPTDLISNQMREVIKLETFERVAPLYINTALNKESLEPIAPPEYTDIPKLLDDLDVSFTIKVTLMPKFKLGDVSKIKIKKEKLAVEEKEVESAVEELKNTQQTKEKDVNDKWAQEVAKIINAEDVKSLKDLRIKIKDALQKQKDHYQLHQLQDEALRKGIEISKIEIPEPAIKFEASEREKAFVEDMKNRGVKIEDFLKANNITIEKMRELWMKDAKDALEADTFLNLYSREKSVEITDEELEKKIEAIKASQPNADKSIFSNPQWKEYIKNVERKEKGFRLFVEEVLGKDFLDEHN</sequence>
<dbReference type="InterPro" id="IPR037041">
    <property type="entry name" value="Trigger_fac_C_sf"/>
</dbReference>
<dbReference type="GO" id="GO:0006457">
    <property type="term" value="P:protein folding"/>
    <property type="evidence" value="ECO:0007669"/>
    <property type="project" value="InterPro"/>
</dbReference>
<feature type="domain" description="Trigger factor C-terminal" evidence="5">
    <location>
        <begin position="177"/>
        <end position="328"/>
    </location>
</feature>
<dbReference type="GO" id="GO:0015031">
    <property type="term" value="P:protein transport"/>
    <property type="evidence" value="ECO:0007669"/>
    <property type="project" value="InterPro"/>
</dbReference>
<dbReference type="Gene3D" id="1.10.3120.10">
    <property type="entry name" value="Trigger factor, C-terminal domain"/>
    <property type="match status" value="1"/>
</dbReference>
<dbReference type="SUPFAM" id="SSF102735">
    <property type="entry name" value="Trigger factor ribosome-binding domain"/>
    <property type="match status" value="1"/>
</dbReference>
<organism evidence="6 7">
    <name type="scientific">Candidatus Dojkabacteria bacterium HGW-Dojkabacteria-1</name>
    <dbReference type="NCBI Taxonomy" id="2013761"/>
    <lineage>
        <taxon>Bacteria</taxon>
        <taxon>Candidatus Dojkabacteria</taxon>
    </lineage>
</organism>
<dbReference type="InterPro" id="IPR008881">
    <property type="entry name" value="Trigger_fac_ribosome-bd_bac"/>
</dbReference>
<evidence type="ECO:0000259" key="4">
    <source>
        <dbReference type="Pfam" id="PF05697"/>
    </source>
</evidence>
<keyword evidence="1" id="KW-0697">Rotamase</keyword>
<evidence type="ECO:0000259" key="5">
    <source>
        <dbReference type="Pfam" id="PF05698"/>
    </source>
</evidence>
<dbReference type="InterPro" id="IPR036611">
    <property type="entry name" value="Trigger_fac_ribosome-bd_sf"/>
</dbReference>
<accession>A0A2N2F430</accession>
<dbReference type="Gene3D" id="3.30.70.1050">
    <property type="entry name" value="Trigger factor ribosome-binding domain"/>
    <property type="match status" value="1"/>
</dbReference>
<dbReference type="SUPFAM" id="SSF109998">
    <property type="entry name" value="Triger factor/SurA peptide-binding domain-like"/>
    <property type="match status" value="1"/>
</dbReference>
<dbReference type="Pfam" id="PF05698">
    <property type="entry name" value="Trigger_C"/>
    <property type="match status" value="1"/>
</dbReference>
<dbReference type="GO" id="GO:0003755">
    <property type="term" value="F:peptidyl-prolyl cis-trans isomerase activity"/>
    <property type="evidence" value="ECO:0007669"/>
    <property type="project" value="UniProtKB-KW"/>
</dbReference>
<feature type="domain" description="Trigger factor ribosome-binding bacterial" evidence="4">
    <location>
        <begin position="8"/>
        <end position="147"/>
    </location>
</feature>
<evidence type="ECO:0000256" key="1">
    <source>
        <dbReference type="ARBA" id="ARBA00023110"/>
    </source>
</evidence>
<evidence type="ECO:0000256" key="3">
    <source>
        <dbReference type="SAM" id="Coils"/>
    </source>
</evidence>
<keyword evidence="3" id="KW-0175">Coiled coil</keyword>
<protein>
    <submittedName>
        <fullName evidence="6">Uncharacterized protein</fullName>
    </submittedName>
</protein>
<evidence type="ECO:0000313" key="7">
    <source>
        <dbReference type="Proteomes" id="UP000233417"/>
    </source>
</evidence>
<dbReference type="Pfam" id="PF05697">
    <property type="entry name" value="Trigger_N"/>
    <property type="match status" value="1"/>
</dbReference>
<comment type="caution">
    <text evidence="6">The sequence shown here is derived from an EMBL/GenBank/DDBJ whole genome shotgun (WGS) entry which is preliminary data.</text>
</comment>
<gene>
    <name evidence="6" type="ORF">CVU76_02850</name>
</gene>
<dbReference type="EMBL" id="PHAO01000001">
    <property type="protein sequence ID" value="PKN02939.1"/>
    <property type="molecule type" value="Genomic_DNA"/>
</dbReference>
<name>A0A2N2F430_9BACT</name>
<reference evidence="6 7" key="1">
    <citation type="journal article" date="2017" name="ISME J.">
        <title>Potential for microbial H2 and metal transformations associated with novel bacteria and archaea in deep terrestrial subsurface sediments.</title>
        <authorList>
            <person name="Hernsdorf A.W."/>
            <person name="Amano Y."/>
            <person name="Miyakawa K."/>
            <person name="Ise K."/>
            <person name="Suzuki Y."/>
            <person name="Anantharaman K."/>
            <person name="Probst A."/>
            <person name="Burstein D."/>
            <person name="Thomas B.C."/>
            <person name="Banfield J.F."/>
        </authorList>
    </citation>
    <scope>NUCLEOTIDE SEQUENCE [LARGE SCALE GENOMIC DNA]</scope>
    <source>
        <strain evidence="6">HGW-Dojkabacteria-1</strain>
    </source>
</reference>
<evidence type="ECO:0000256" key="2">
    <source>
        <dbReference type="ARBA" id="ARBA00023235"/>
    </source>
</evidence>
<evidence type="ECO:0000313" key="6">
    <source>
        <dbReference type="EMBL" id="PKN02939.1"/>
    </source>
</evidence>
<feature type="coiled-coil region" evidence="3">
    <location>
        <begin position="126"/>
        <end position="157"/>
    </location>
</feature>
<keyword evidence="2" id="KW-0413">Isomerase</keyword>
<dbReference type="InterPro" id="IPR008880">
    <property type="entry name" value="Trigger_fac_C"/>
</dbReference>